<dbReference type="InterPro" id="IPR052058">
    <property type="entry name" value="Alcohol_O-acetyltransferase"/>
</dbReference>
<keyword evidence="2" id="KW-1185">Reference proteome</keyword>
<dbReference type="PANTHER" id="PTHR28037:SF1">
    <property type="entry name" value="ALCOHOL O-ACETYLTRANSFERASE 1-RELATED"/>
    <property type="match status" value="1"/>
</dbReference>
<reference evidence="1 2" key="1">
    <citation type="journal article" date="2021" name="Int. J. Syst. Evol. Microbiol.">
        <title>Lentilactobacillus fungorum sp. nov., isolated from spent mushroom substrates.</title>
        <authorList>
            <person name="Tohno M."/>
            <person name="Tanizawa Y."/>
            <person name="Kojima Y."/>
            <person name="Sakamoto M."/>
            <person name="Ohkuma M."/>
            <person name="Kobayashi H."/>
        </authorList>
    </citation>
    <scope>NUCLEOTIDE SEQUENCE [LARGE SCALE GENOMIC DNA]</scope>
    <source>
        <strain evidence="1 2">YK48G</strain>
    </source>
</reference>
<dbReference type="Proteomes" id="UP000604765">
    <property type="component" value="Unassembled WGS sequence"/>
</dbReference>
<dbReference type="PANTHER" id="PTHR28037">
    <property type="entry name" value="ALCOHOL O-ACETYLTRANSFERASE 1-RELATED"/>
    <property type="match status" value="1"/>
</dbReference>
<name>A0ABQ3W2B9_9LACO</name>
<gene>
    <name evidence="1" type="ORF">YK48G_19910</name>
</gene>
<dbReference type="RefSeq" id="WP_203630549.1">
    <property type="nucleotide sequence ID" value="NZ_BNJR01000016.1"/>
</dbReference>
<evidence type="ECO:0008006" key="3">
    <source>
        <dbReference type="Google" id="ProtNLM"/>
    </source>
</evidence>
<accession>A0ABQ3W2B9</accession>
<dbReference type="EMBL" id="BNJR01000016">
    <property type="protein sequence ID" value="GHP14566.1"/>
    <property type="molecule type" value="Genomic_DNA"/>
</dbReference>
<evidence type="ECO:0000313" key="2">
    <source>
        <dbReference type="Proteomes" id="UP000604765"/>
    </source>
</evidence>
<comment type="caution">
    <text evidence="1">The sequence shown here is derived from an EMBL/GenBank/DDBJ whole genome shotgun (WGS) entry which is preliminary data.</text>
</comment>
<organism evidence="1 2">
    <name type="scientific">Lentilactobacillus fungorum</name>
    <dbReference type="NCBI Taxonomy" id="2201250"/>
    <lineage>
        <taxon>Bacteria</taxon>
        <taxon>Bacillati</taxon>
        <taxon>Bacillota</taxon>
        <taxon>Bacilli</taxon>
        <taxon>Lactobacillales</taxon>
        <taxon>Lactobacillaceae</taxon>
        <taxon>Lentilactobacillus</taxon>
    </lineage>
</organism>
<dbReference type="Gene3D" id="3.30.559.30">
    <property type="entry name" value="Nonribosomal peptide synthetase, condensation domain"/>
    <property type="match status" value="1"/>
</dbReference>
<protein>
    <recommendedName>
        <fullName evidence="3">Condensation domain-containing protein</fullName>
    </recommendedName>
</protein>
<dbReference type="SUPFAM" id="SSF52777">
    <property type="entry name" value="CoA-dependent acyltransferases"/>
    <property type="match status" value="1"/>
</dbReference>
<sequence>MADPLNILHTIDLETLYPIVRCEITLAHQLDEHRLEMAVKLAGEVVPEIFAKYRIADNHFVSLVHDPKLIVMHANSVDENQVSNFDLLIGPQLRIMVVGNQLIIYLSHILTDGAGSKQFLYLLAACYNQLKVPDGLVNHQDIEEIKALIHQTPEPALTNVDHPSRPLFLPQLADHQPAAYEVIKISLEPAVFVQLHEDTQKLGFTLNDWFMAAFGKTIQQYCGVATIALACPTDMRQFLSLTASSQLRIQNLTARYNFEVTSDPAESVKQTAQKVHKQMQANKQNKQFLQSIRALVKGVDQGKSIEQLQATVESNYHVRPIAYTNFGVISTKRLKFVNNIVQSCVMTGSFRRFPMYQVAVSTFGGQLTLAANMIGSPAERQFGRAVLNHLKLALLATLDRS</sequence>
<proteinExistence type="predicted"/>
<evidence type="ECO:0000313" key="1">
    <source>
        <dbReference type="EMBL" id="GHP14566.1"/>
    </source>
</evidence>